<organism evidence="1 2">
    <name type="scientific">Flexibacter flexilis DSM 6793</name>
    <dbReference type="NCBI Taxonomy" id="927664"/>
    <lineage>
        <taxon>Bacteria</taxon>
        <taxon>Pseudomonadati</taxon>
        <taxon>Bacteroidota</taxon>
        <taxon>Cytophagia</taxon>
        <taxon>Cytophagales</taxon>
        <taxon>Flexibacteraceae</taxon>
        <taxon>Flexibacter</taxon>
    </lineage>
</organism>
<accession>A0A1I1J5N7</accession>
<gene>
    <name evidence="1" type="ORF">SAMN05421780_105218</name>
</gene>
<dbReference type="RefSeq" id="WP_177199904.1">
    <property type="nucleotide sequence ID" value="NZ_FOLE01000005.1"/>
</dbReference>
<dbReference type="STRING" id="927664.SAMN05421780_105218"/>
<keyword evidence="2" id="KW-1185">Reference proteome</keyword>
<dbReference type="EMBL" id="FOLE01000005">
    <property type="protein sequence ID" value="SFC43929.1"/>
    <property type="molecule type" value="Genomic_DNA"/>
</dbReference>
<reference evidence="1 2" key="1">
    <citation type="submission" date="2016-10" db="EMBL/GenBank/DDBJ databases">
        <authorList>
            <person name="de Groot N.N."/>
        </authorList>
    </citation>
    <scope>NUCLEOTIDE SEQUENCE [LARGE SCALE GENOMIC DNA]</scope>
    <source>
        <strain evidence="1 2">DSM 6793</strain>
    </source>
</reference>
<protein>
    <submittedName>
        <fullName evidence="1">Uncharacterized protein</fullName>
    </submittedName>
</protein>
<dbReference type="AlphaFoldDB" id="A0A1I1J5N7"/>
<dbReference type="Proteomes" id="UP000199514">
    <property type="component" value="Unassembled WGS sequence"/>
</dbReference>
<proteinExistence type="predicted"/>
<sequence>MIYLNSLSFSEYESGSGFGLAVSTRQKKYAVSPVMVSCVAKAMIKADVFIRSNIW</sequence>
<evidence type="ECO:0000313" key="2">
    <source>
        <dbReference type="Proteomes" id="UP000199514"/>
    </source>
</evidence>
<name>A0A1I1J5N7_9BACT</name>
<evidence type="ECO:0000313" key="1">
    <source>
        <dbReference type="EMBL" id="SFC43929.1"/>
    </source>
</evidence>